<dbReference type="Gene3D" id="1.10.10.350">
    <property type="match status" value="1"/>
</dbReference>
<feature type="binding site" evidence="10">
    <location>
        <position position="247"/>
    </location>
    <ligand>
        <name>ATP</name>
        <dbReference type="ChEBI" id="CHEBI:30616"/>
    </ligand>
</feature>
<comment type="subcellular location">
    <subcellularLocation>
        <location evidence="1 10">Cytoplasm</location>
    </subcellularLocation>
</comment>
<keyword evidence="14" id="KW-1185">Reference proteome</keyword>
<dbReference type="HAMAP" id="MF_00022">
    <property type="entry name" value="Glu_tRNA_synth_type1"/>
    <property type="match status" value="1"/>
</dbReference>
<dbReference type="GO" id="GO:0005829">
    <property type="term" value="C:cytosol"/>
    <property type="evidence" value="ECO:0007669"/>
    <property type="project" value="TreeGrafter"/>
</dbReference>
<feature type="short sequence motif" description="'HIGH' region" evidence="10">
    <location>
        <begin position="10"/>
        <end position="20"/>
    </location>
</feature>
<keyword evidence="9 10" id="KW-0030">Aminoacyl-tRNA synthetase</keyword>
<dbReference type="CDD" id="cd00808">
    <property type="entry name" value="GluRS_core"/>
    <property type="match status" value="1"/>
</dbReference>
<dbReference type="InterPro" id="IPR004527">
    <property type="entry name" value="Glu-tRNA-ligase_bac/mito"/>
</dbReference>
<feature type="domain" description="Aminoacyl-tRNA synthetase class I anticodon-binding" evidence="12">
    <location>
        <begin position="358"/>
        <end position="487"/>
    </location>
</feature>
<dbReference type="InterPro" id="IPR033910">
    <property type="entry name" value="GluRS_core"/>
</dbReference>
<evidence type="ECO:0000256" key="4">
    <source>
        <dbReference type="ARBA" id="ARBA00022490"/>
    </source>
</evidence>
<evidence type="ECO:0000259" key="11">
    <source>
        <dbReference type="Pfam" id="PF00749"/>
    </source>
</evidence>
<protein>
    <recommendedName>
        <fullName evidence="10">Glutamate--tRNA ligase</fullName>
        <ecNumber evidence="10">6.1.1.17</ecNumber>
    </recommendedName>
    <alternativeName>
        <fullName evidence="10">Glutamyl-tRNA synthetase</fullName>
        <shortName evidence="10">GluRS</shortName>
    </alternativeName>
</protein>
<evidence type="ECO:0000256" key="1">
    <source>
        <dbReference type="ARBA" id="ARBA00004496"/>
    </source>
</evidence>
<feature type="short sequence motif" description="'KMSKS' region" evidence="10">
    <location>
        <begin position="244"/>
        <end position="248"/>
    </location>
</feature>
<dbReference type="NCBIfam" id="TIGR00464">
    <property type="entry name" value="gltX_bact"/>
    <property type="match status" value="1"/>
</dbReference>
<dbReference type="InterPro" id="IPR008925">
    <property type="entry name" value="aa_tRNA-synth_I_cd-bd_sf"/>
</dbReference>
<gene>
    <name evidence="10 13" type="primary">gltX</name>
    <name evidence="13" type="ORF">OLX77_00075</name>
</gene>
<evidence type="ECO:0000313" key="14">
    <source>
        <dbReference type="Proteomes" id="UP001154240"/>
    </source>
</evidence>
<organism evidence="13 14">
    <name type="scientific">Thiovibrio frasassiensis</name>
    <dbReference type="NCBI Taxonomy" id="2984131"/>
    <lineage>
        <taxon>Bacteria</taxon>
        <taxon>Pseudomonadati</taxon>
        <taxon>Thermodesulfobacteriota</taxon>
        <taxon>Desulfobulbia</taxon>
        <taxon>Desulfobulbales</taxon>
        <taxon>Thiovibrionaceae</taxon>
        <taxon>Thiovibrio</taxon>
    </lineage>
</organism>
<comment type="subunit">
    <text evidence="3 10">Monomer.</text>
</comment>
<dbReference type="SUPFAM" id="SSF52374">
    <property type="entry name" value="Nucleotidylyl transferase"/>
    <property type="match status" value="1"/>
</dbReference>
<comment type="caution">
    <text evidence="10">Lacks conserved residue(s) required for the propagation of feature annotation.</text>
</comment>
<keyword evidence="4 10" id="KW-0963">Cytoplasm</keyword>
<evidence type="ECO:0000256" key="6">
    <source>
        <dbReference type="ARBA" id="ARBA00022741"/>
    </source>
</evidence>
<dbReference type="RefSeq" id="WP_307631534.1">
    <property type="nucleotide sequence ID" value="NZ_JAPHEH010000001.1"/>
</dbReference>
<dbReference type="AlphaFoldDB" id="A0A9X4MDG5"/>
<evidence type="ECO:0000256" key="9">
    <source>
        <dbReference type="ARBA" id="ARBA00023146"/>
    </source>
</evidence>
<reference evidence="13" key="1">
    <citation type="journal article" date="2022" name="bioRxiv">
        <title>Thiovibrio frasassiensisgen. nov., sp. nov., an autotrophic, elemental sulfur disproportionating bacterium isolated from sulfidic karst sediment, and proposal of Thiovibrionaceae fam. nov.</title>
        <authorList>
            <person name="Aronson H."/>
            <person name="Thomas C."/>
            <person name="Bhattacharyya M."/>
            <person name="Eckstein S."/>
            <person name="Jensen S."/>
            <person name="Barco R."/>
            <person name="Macalady J."/>
            <person name="Amend J."/>
        </authorList>
    </citation>
    <scope>NUCLEOTIDE SEQUENCE</scope>
    <source>
        <strain evidence="13">RS19-109</strain>
    </source>
</reference>
<dbReference type="Pfam" id="PF00749">
    <property type="entry name" value="tRNA-synt_1c"/>
    <property type="match status" value="1"/>
</dbReference>
<comment type="catalytic activity">
    <reaction evidence="10">
        <text>tRNA(Glu) + L-glutamate + ATP = L-glutamyl-tRNA(Glu) + AMP + diphosphate</text>
        <dbReference type="Rhea" id="RHEA:23540"/>
        <dbReference type="Rhea" id="RHEA-COMP:9663"/>
        <dbReference type="Rhea" id="RHEA-COMP:9680"/>
        <dbReference type="ChEBI" id="CHEBI:29985"/>
        <dbReference type="ChEBI" id="CHEBI:30616"/>
        <dbReference type="ChEBI" id="CHEBI:33019"/>
        <dbReference type="ChEBI" id="CHEBI:78442"/>
        <dbReference type="ChEBI" id="CHEBI:78520"/>
        <dbReference type="ChEBI" id="CHEBI:456215"/>
        <dbReference type="EC" id="6.1.1.17"/>
    </reaction>
</comment>
<keyword evidence="5 10" id="KW-0436">Ligase</keyword>
<dbReference type="InterPro" id="IPR001412">
    <property type="entry name" value="aa-tRNA-synth_I_CS"/>
</dbReference>
<dbReference type="InterPro" id="IPR014729">
    <property type="entry name" value="Rossmann-like_a/b/a_fold"/>
</dbReference>
<dbReference type="PRINTS" id="PR00987">
    <property type="entry name" value="TRNASYNTHGLU"/>
</dbReference>
<dbReference type="GO" id="GO:0000049">
    <property type="term" value="F:tRNA binding"/>
    <property type="evidence" value="ECO:0007669"/>
    <property type="project" value="InterPro"/>
</dbReference>
<evidence type="ECO:0000256" key="2">
    <source>
        <dbReference type="ARBA" id="ARBA00007894"/>
    </source>
</evidence>
<dbReference type="InterPro" id="IPR000924">
    <property type="entry name" value="Glu/Gln-tRNA-synth"/>
</dbReference>
<dbReference type="Gene3D" id="1.10.8.70">
    <property type="entry name" value="Glutamate-tRNA synthetase, class I, anticodon-binding domain 1"/>
    <property type="match status" value="1"/>
</dbReference>
<keyword evidence="7 10" id="KW-0067">ATP-binding</keyword>
<dbReference type="InterPro" id="IPR020058">
    <property type="entry name" value="Glu/Gln-tRNA-synth_Ib_cat-dom"/>
</dbReference>
<evidence type="ECO:0000256" key="10">
    <source>
        <dbReference type="HAMAP-Rule" id="MF_00022"/>
    </source>
</evidence>
<dbReference type="InterPro" id="IPR045462">
    <property type="entry name" value="aa-tRNA-synth_I_cd-bd"/>
</dbReference>
<name>A0A9X4MDG5_9BACT</name>
<keyword evidence="8 10" id="KW-0648">Protein biosynthesis</keyword>
<dbReference type="PANTHER" id="PTHR43311">
    <property type="entry name" value="GLUTAMATE--TRNA LIGASE"/>
    <property type="match status" value="1"/>
</dbReference>
<comment type="caution">
    <text evidence="13">The sequence shown here is derived from an EMBL/GenBank/DDBJ whole genome shotgun (WGS) entry which is preliminary data.</text>
</comment>
<dbReference type="InterPro" id="IPR020752">
    <property type="entry name" value="Glu-tRNA-synth_I_codon-bd_sub1"/>
</dbReference>
<comment type="similarity">
    <text evidence="2 10">Belongs to the class-I aminoacyl-tRNA synthetase family. Glutamate--tRNA ligase type 1 subfamily.</text>
</comment>
<comment type="function">
    <text evidence="10">Catalyzes the attachment of glutamate to tRNA(Glu) in a two-step reaction: glutamate is first activated by ATP to form Glu-AMP and then transferred to the acceptor end of tRNA(Glu).</text>
</comment>
<feature type="domain" description="Glutamyl/glutaminyl-tRNA synthetase class Ib catalytic" evidence="11">
    <location>
        <begin position="3"/>
        <end position="311"/>
    </location>
</feature>
<evidence type="ECO:0000256" key="3">
    <source>
        <dbReference type="ARBA" id="ARBA00011245"/>
    </source>
</evidence>
<dbReference type="GO" id="GO:0006424">
    <property type="term" value="P:glutamyl-tRNA aminoacylation"/>
    <property type="evidence" value="ECO:0007669"/>
    <property type="project" value="UniProtKB-UniRule"/>
</dbReference>
<dbReference type="FunFam" id="3.40.50.620:FF:000007">
    <property type="entry name" value="Glutamate--tRNA ligase"/>
    <property type="match status" value="1"/>
</dbReference>
<dbReference type="GO" id="GO:0004818">
    <property type="term" value="F:glutamate-tRNA ligase activity"/>
    <property type="evidence" value="ECO:0007669"/>
    <property type="project" value="UniProtKB-UniRule"/>
</dbReference>
<dbReference type="SUPFAM" id="SSF48163">
    <property type="entry name" value="An anticodon-binding domain of class I aminoacyl-tRNA synthetases"/>
    <property type="match status" value="1"/>
</dbReference>
<dbReference type="PROSITE" id="PS00178">
    <property type="entry name" value="AA_TRNA_LIGASE_I"/>
    <property type="match status" value="1"/>
</dbReference>
<dbReference type="Proteomes" id="UP001154240">
    <property type="component" value="Unassembled WGS sequence"/>
</dbReference>
<evidence type="ECO:0000256" key="7">
    <source>
        <dbReference type="ARBA" id="ARBA00022840"/>
    </source>
</evidence>
<dbReference type="Pfam" id="PF19269">
    <property type="entry name" value="Anticodon_2"/>
    <property type="match status" value="1"/>
</dbReference>
<dbReference type="GO" id="GO:0008270">
    <property type="term" value="F:zinc ion binding"/>
    <property type="evidence" value="ECO:0007669"/>
    <property type="project" value="InterPro"/>
</dbReference>
<dbReference type="PANTHER" id="PTHR43311:SF2">
    <property type="entry name" value="GLUTAMATE--TRNA LIGASE, MITOCHONDRIAL-RELATED"/>
    <property type="match status" value="1"/>
</dbReference>
<keyword evidence="6 10" id="KW-0547">Nucleotide-binding</keyword>
<dbReference type="EMBL" id="JAPHEH010000001">
    <property type="protein sequence ID" value="MDG4474552.1"/>
    <property type="molecule type" value="Genomic_DNA"/>
</dbReference>
<dbReference type="InterPro" id="IPR049940">
    <property type="entry name" value="GluQ/Sye"/>
</dbReference>
<dbReference type="InterPro" id="IPR020751">
    <property type="entry name" value="aa-tRNA-synth_I_codon-bd_sub2"/>
</dbReference>
<sequence>MTEVRVRFPPSPTGYLHIGGARTAIYNWLFARKHGGKLVLRIEDTDTERSTQESIQGILDGLEWLGVTWDEGPYFQSEYAKEHVAAAQRLLADGNAYKCFCSKETLEAKREAAAAAKGDYRYDGTCRKLSAEEVKGKEAQGLPYVIRFKVPQEPGKVGFDDQVYGRVERAYEDIEDFVIVRSNGLPLYLLCNVVDDIRDRITHVIRGQDGLSNTPRQILLYRALGAELPIFAHMPLTLDLNKAKISKRSHGEIVSVQFYREQGFLPWALANFLVLLGWSTPDDREIFSREELIEAFDLSGITRSNSIFNYRKDDPKFFTDPKAININGHYLRTMPIEEIGALVKVEFQKEGLWDAAYDGEKRAWFLKTLDMTRERFHTLKDFASLGRAWFADDFVMDETALAKNVLKHPDLKEWLPKLADRFEALPELSHDETERVCREFAEELGVKVGVLVNGARAVITGQVKGPSMFEVFAQIGKQRVVSRLRDVAKYFV</sequence>
<evidence type="ECO:0000259" key="12">
    <source>
        <dbReference type="Pfam" id="PF19269"/>
    </source>
</evidence>
<evidence type="ECO:0000256" key="8">
    <source>
        <dbReference type="ARBA" id="ARBA00022917"/>
    </source>
</evidence>
<proteinExistence type="inferred from homology"/>
<dbReference type="EC" id="6.1.1.17" evidence="10"/>
<evidence type="ECO:0000256" key="5">
    <source>
        <dbReference type="ARBA" id="ARBA00022598"/>
    </source>
</evidence>
<reference evidence="13" key="2">
    <citation type="submission" date="2022-10" db="EMBL/GenBank/DDBJ databases">
        <authorList>
            <person name="Aronson H.S."/>
        </authorList>
    </citation>
    <scope>NUCLEOTIDE SEQUENCE</scope>
    <source>
        <strain evidence="13">RS19-109</strain>
    </source>
</reference>
<dbReference type="Gene3D" id="3.40.50.620">
    <property type="entry name" value="HUPs"/>
    <property type="match status" value="1"/>
</dbReference>
<dbReference type="GO" id="GO:0005524">
    <property type="term" value="F:ATP binding"/>
    <property type="evidence" value="ECO:0007669"/>
    <property type="project" value="UniProtKB-UniRule"/>
</dbReference>
<accession>A0A9X4MDG5</accession>
<evidence type="ECO:0000313" key="13">
    <source>
        <dbReference type="EMBL" id="MDG4474552.1"/>
    </source>
</evidence>